<dbReference type="GO" id="GO:0010181">
    <property type="term" value="F:FMN binding"/>
    <property type="evidence" value="ECO:0007669"/>
    <property type="project" value="InterPro"/>
</dbReference>
<dbReference type="InterPro" id="IPR001155">
    <property type="entry name" value="OxRdtase_FMN_N"/>
</dbReference>
<keyword evidence="7" id="KW-0560">Oxidoreductase</keyword>
<dbReference type="GO" id="GO:0051536">
    <property type="term" value="F:iron-sulfur cluster binding"/>
    <property type="evidence" value="ECO:0007669"/>
    <property type="project" value="UniProtKB-KW"/>
</dbReference>
<dbReference type="InterPro" id="IPR013785">
    <property type="entry name" value="Aldolase_TIM"/>
</dbReference>
<evidence type="ECO:0000256" key="9">
    <source>
        <dbReference type="ARBA" id="ARBA00023014"/>
    </source>
</evidence>
<keyword evidence="5" id="KW-0288">FMN</keyword>
<comment type="cofactor">
    <cofactor evidence="2">
        <name>[4Fe-4S] cluster</name>
        <dbReference type="ChEBI" id="CHEBI:49883"/>
    </cofactor>
</comment>
<dbReference type="Gene3D" id="3.20.20.70">
    <property type="entry name" value="Aldolase class I"/>
    <property type="match status" value="1"/>
</dbReference>
<evidence type="ECO:0000259" key="10">
    <source>
        <dbReference type="Pfam" id="PF00724"/>
    </source>
</evidence>
<dbReference type="PATRIC" id="fig|1125712.3.peg.1652"/>
<accession>U2UWJ1</accession>
<dbReference type="eggNOG" id="COG1902">
    <property type="taxonomic scope" value="Bacteria"/>
</dbReference>
<evidence type="ECO:0000259" key="11">
    <source>
        <dbReference type="Pfam" id="PF07992"/>
    </source>
</evidence>
<comment type="similarity">
    <text evidence="3">In the N-terminal section; belongs to the NADH:flavin oxidoreductase/NADH oxidase family.</text>
</comment>
<feature type="domain" description="FAD/NAD(P)-binding" evidence="11">
    <location>
        <begin position="404"/>
        <end position="632"/>
    </location>
</feature>
<dbReference type="SUPFAM" id="SSF51905">
    <property type="entry name" value="FAD/NAD(P)-binding domain"/>
    <property type="match status" value="1"/>
</dbReference>
<dbReference type="Pfam" id="PF07992">
    <property type="entry name" value="Pyr_redox_2"/>
    <property type="match status" value="1"/>
</dbReference>
<comment type="cofactor">
    <cofactor evidence="1">
        <name>FMN</name>
        <dbReference type="ChEBI" id="CHEBI:58210"/>
    </cofactor>
</comment>
<organism evidence="12 13">
    <name type="scientific">Olsenella profusa F0195</name>
    <dbReference type="NCBI Taxonomy" id="1125712"/>
    <lineage>
        <taxon>Bacteria</taxon>
        <taxon>Bacillati</taxon>
        <taxon>Actinomycetota</taxon>
        <taxon>Coriobacteriia</taxon>
        <taxon>Coriobacteriales</taxon>
        <taxon>Atopobiaceae</taxon>
        <taxon>Olsenella</taxon>
    </lineage>
</organism>
<dbReference type="SUPFAM" id="SSF51395">
    <property type="entry name" value="FMN-linked oxidoreductases"/>
    <property type="match status" value="1"/>
</dbReference>
<feature type="domain" description="NADH:flavin oxidoreductase/NADH oxidase N-terminal" evidence="10">
    <location>
        <begin position="8"/>
        <end position="357"/>
    </location>
</feature>
<dbReference type="Gene3D" id="3.50.50.60">
    <property type="entry name" value="FAD/NAD(P)-binding domain"/>
    <property type="match status" value="1"/>
</dbReference>
<evidence type="ECO:0000256" key="4">
    <source>
        <dbReference type="ARBA" id="ARBA00022630"/>
    </source>
</evidence>
<dbReference type="GO" id="GO:0046872">
    <property type="term" value="F:metal ion binding"/>
    <property type="evidence" value="ECO:0007669"/>
    <property type="project" value="UniProtKB-KW"/>
</dbReference>
<keyword evidence="4" id="KW-0285">Flavoprotein</keyword>
<comment type="caution">
    <text evidence="12">The sequence shown here is derived from an EMBL/GenBank/DDBJ whole genome shotgun (WGS) entry which is preliminary data.</text>
</comment>
<evidence type="ECO:0000313" key="12">
    <source>
        <dbReference type="EMBL" id="ERL07482.1"/>
    </source>
</evidence>
<evidence type="ECO:0000256" key="6">
    <source>
        <dbReference type="ARBA" id="ARBA00022723"/>
    </source>
</evidence>
<keyword evidence="9" id="KW-0411">Iron-sulfur</keyword>
<keyword evidence="13" id="KW-1185">Reference proteome</keyword>
<dbReference type="InterPro" id="IPR023753">
    <property type="entry name" value="FAD/NAD-binding_dom"/>
</dbReference>
<keyword evidence="8" id="KW-0408">Iron</keyword>
<reference evidence="12 13" key="1">
    <citation type="submission" date="2013-08" db="EMBL/GenBank/DDBJ databases">
        <authorList>
            <person name="Durkin A.S."/>
            <person name="Haft D.R."/>
            <person name="McCorrison J."/>
            <person name="Torralba M."/>
            <person name="Gillis M."/>
            <person name="Haft D.H."/>
            <person name="Methe B."/>
            <person name="Sutton G."/>
            <person name="Nelson K.E."/>
        </authorList>
    </citation>
    <scope>NUCLEOTIDE SEQUENCE [LARGE SCALE GENOMIC DNA]</scope>
    <source>
        <strain evidence="12 13">F0195</strain>
    </source>
</reference>
<evidence type="ECO:0000256" key="1">
    <source>
        <dbReference type="ARBA" id="ARBA00001917"/>
    </source>
</evidence>
<protein>
    <submittedName>
        <fullName evidence="12">Pyridine nucleotide-disulfide oxidoreductase</fullName>
    </submittedName>
</protein>
<dbReference type="GO" id="GO:0016491">
    <property type="term" value="F:oxidoreductase activity"/>
    <property type="evidence" value="ECO:0007669"/>
    <property type="project" value="UniProtKB-KW"/>
</dbReference>
<evidence type="ECO:0000256" key="8">
    <source>
        <dbReference type="ARBA" id="ARBA00023004"/>
    </source>
</evidence>
<dbReference type="OrthoDB" id="3169239at2"/>
<keyword evidence="6" id="KW-0479">Metal-binding</keyword>
<dbReference type="AlphaFoldDB" id="U2UWJ1"/>
<dbReference type="InterPro" id="IPR036188">
    <property type="entry name" value="FAD/NAD-bd_sf"/>
</dbReference>
<dbReference type="RefSeq" id="WP_021726528.1">
    <property type="nucleotide sequence ID" value="NZ_AWEZ01000059.1"/>
</dbReference>
<dbReference type="eggNOG" id="COG0446">
    <property type="taxonomic scope" value="Bacteria"/>
</dbReference>
<dbReference type="InterPro" id="IPR051793">
    <property type="entry name" value="NADH:flavin_oxidoreductase"/>
</dbReference>
<dbReference type="STRING" id="1125712.HMPREF1316_2303"/>
<evidence type="ECO:0000256" key="2">
    <source>
        <dbReference type="ARBA" id="ARBA00001966"/>
    </source>
</evidence>
<name>U2UWJ1_9ACTN</name>
<proteinExistence type="inferred from homology"/>
<evidence type="ECO:0000256" key="3">
    <source>
        <dbReference type="ARBA" id="ARBA00011048"/>
    </source>
</evidence>
<dbReference type="Pfam" id="PF00724">
    <property type="entry name" value="Oxidored_FMN"/>
    <property type="match status" value="1"/>
</dbReference>
<evidence type="ECO:0000256" key="5">
    <source>
        <dbReference type="ARBA" id="ARBA00022643"/>
    </source>
</evidence>
<dbReference type="PANTHER" id="PTHR42917">
    <property type="entry name" value="2,4-DIENOYL-COA REDUCTASE"/>
    <property type="match status" value="1"/>
</dbReference>
<gene>
    <name evidence="12" type="ORF">HMPREF1316_2303</name>
</gene>
<dbReference type="EMBL" id="AWEZ01000059">
    <property type="protein sequence ID" value="ERL07482.1"/>
    <property type="molecule type" value="Genomic_DNA"/>
</dbReference>
<dbReference type="PANTHER" id="PTHR42917:SF2">
    <property type="entry name" value="2,4-DIENOYL-COA REDUCTASE [(2E)-ENOYL-COA-PRODUCING]"/>
    <property type="match status" value="1"/>
</dbReference>
<dbReference type="PRINTS" id="PR00469">
    <property type="entry name" value="PNDRDTASEII"/>
</dbReference>
<dbReference type="Proteomes" id="UP000016638">
    <property type="component" value="Unassembled WGS sequence"/>
</dbReference>
<sequence>MPKSLHAKLFEPITVRKTTFKNRIAFAPLGMVMMSDSRGGFSQRAQDYYVERAKGGTGLVMSGVTLGSYDEMYAFATPCAAYDPVWFAKTTWSMNERIHAFNSTMFLQVSGGFGRAMMPPMGTTFWAPSTIENRWDPSIEHRAMTTAEIDRWIKGMIAAAASARHAQFDGVEIHAVHEGYLLDQFATALYNHRTDEWGGCLENGLKPAIKVVQGIKEICGDDFPVSLRFSLKGFVKAIRQGALPGEEFEEAARDYDEGLRAAHLLEDAGYDLFNVDAGTYDSWYWNHPPMYFNQKGIYRTFGHRMKEDGIKTPIILAGRMDDPDMSVGSLGPDCDMIALGRPLLADAAWPNKVKRGQIEEIRPCLSCHAGCMARLEQGQQISCAVNPACGRERTFRLVPTTEPKKVLVVGGGVGGMEAARVAALRGHAVTLWERTDRLGGELRLSGAPDFKQDDLKLLAWYERQLRRLPITVELNHEATAAEVDASDFDVVVVGTGATPISVDLGGPAGKTVLADEIIAGTVEPGERVAVIGGGLVGCETALSLAQHGHKVTVVEMLPKILRGGEGMCFANYDMLKDLLALNKVEVLESTSADHVEEAGLVVRKKDGSLATVEADTVMESLGYRADSALYDELQDSDKLVYNIGDSNGVGLIMDAIWDAYQLCMEI</sequence>
<evidence type="ECO:0000313" key="13">
    <source>
        <dbReference type="Proteomes" id="UP000016638"/>
    </source>
</evidence>
<dbReference type="Gene3D" id="3.40.50.720">
    <property type="entry name" value="NAD(P)-binding Rossmann-like Domain"/>
    <property type="match status" value="1"/>
</dbReference>
<evidence type="ECO:0000256" key="7">
    <source>
        <dbReference type="ARBA" id="ARBA00023002"/>
    </source>
</evidence>
<dbReference type="PRINTS" id="PR00368">
    <property type="entry name" value="FADPNR"/>
</dbReference>